<dbReference type="EMBL" id="JAJHVV010000001">
    <property type="protein sequence ID" value="MCK6262045.1"/>
    <property type="molecule type" value="Genomic_DNA"/>
</dbReference>
<name>A0A9X1XJD4_9VIBR</name>
<protein>
    <submittedName>
        <fullName evidence="1">DUF2989 domain-containing protein</fullName>
    </submittedName>
</protein>
<gene>
    <name evidence="1" type="ORF">KP803_02010</name>
</gene>
<reference evidence="1" key="1">
    <citation type="submission" date="2021-11" db="EMBL/GenBank/DDBJ databases">
        <title>Vibrio ZSDE26 sp. nov. and Vibrio ZSDZ34 sp. nov., isolated from coastal seawater in Qingdao.</title>
        <authorList>
            <person name="Zhang P."/>
        </authorList>
    </citation>
    <scope>NUCLEOTIDE SEQUENCE</scope>
    <source>
        <strain evidence="1">ZSDE26</strain>
    </source>
</reference>
<proteinExistence type="predicted"/>
<dbReference type="PROSITE" id="PS51257">
    <property type="entry name" value="PROKAR_LIPOPROTEIN"/>
    <property type="match status" value="1"/>
</dbReference>
<comment type="caution">
    <text evidence="1">The sequence shown here is derived from an EMBL/GenBank/DDBJ whole genome shotgun (WGS) entry which is preliminary data.</text>
</comment>
<keyword evidence="2" id="KW-1185">Reference proteome</keyword>
<dbReference type="InterPro" id="IPR021372">
    <property type="entry name" value="DUF2989"/>
</dbReference>
<dbReference type="Proteomes" id="UP001139559">
    <property type="component" value="Unassembled WGS sequence"/>
</dbReference>
<evidence type="ECO:0000313" key="1">
    <source>
        <dbReference type="EMBL" id="MCK6262045.1"/>
    </source>
</evidence>
<dbReference type="AlphaFoldDB" id="A0A9X1XJD4"/>
<sequence length="273" mass="31701">MKFSKITIMTLTSLSLAGCFEFNQNTDQLCEGTPELRCELLNMNDGQCRLPRTDLIWHRYEVFKDPSDANVIQEYEYARLYRRCLELAAQIQPIDQSNLKQRRFNALMHSGEELERIVSQLQKSRSAETLYFLWSQIGDDQARREFLQMEGSPQLETADMQYALATFYTNRNHVKTVELLYKALELTPAGSVNTEILKTLASTQYRLDNREEAYIWAMVAKEYDIAIASDQEIQLLYGFTQDKYRRLNNIADSVEDAIDSGQFNKRTIPADLK</sequence>
<accession>A0A9X1XJD4</accession>
<evidence type="ECO:0000313" key="2">
    <source>
        <dbReference type="Proteomes" id="UP001139559"/>
    </source>
</evidence>
<dbReference type="Pfam" id="PF11207">
    <property type="entry name" value="DUF2989"/>
    <property type="match status" value="1"/>
</dbReference>
<organism evidence="1 2">
    <name type="scientific">Vibrio amylolyticus</name>
    <dbReference type="NCBI Taxonomy" id="2847292"/>
    <lineage>
        <taxon>Bacteria</taxon>
        <taxon>Pseudomonadati</taxon>
        <taxon>Pseudomonadota</taxon>
        <taxon>Gammaproteobacteria</taxon>
        <taxon>Vibrionales</taxon>
        <taxon>Vibrionaceae</taxon>
        <taxon>Vibrio</taxon>
    </lineage>
</organism>
<dbReference type="RefSeq" id="WP_248007156.1">
    <property type="nucleotide sequence ID" value="NZ_JAJHVV010000001.1"/>
</dbReference>